<evidence type="ECO:0000256" key="2">
    <source>
        <dbReference type="ARBA" id="ARBA00010072"/>
    </source>
</evidence>
<evidence type="ECO:0000313" key="11">
    <source>
        <dbReference type="EMBL" id="SOD90810.1"/>
    </source>
</evidence>
<organism evidence="11 12">
    <name type="scientific">Caenispirillum bisanense</name>
    <dbReference type="NCBI Taxonomy" id="414052"/>
    <lineage>
        <taxon>Bacteria</taxon>
        <taxon>Pseudomonadati</taxon>
        <taxon>Pseudomonadota</taxon>
        <taxon>Alphaproteobacteria</taxon>
        <taxon>Rhodospirillales</taxon>
        <taxon>Novispirillaceae</taxon>
        <taxon>Caenispirillum</taxon>
    </lineage>
</organism>
<evidence type="ECO:0000256" key="4">
    <source>
        <dbReference type="ARBA" id="ARBA00022475"/>
    </source>
</evidence>
<evidence type="ECO:0000313" key="12">
    <source>
        <dbReference type="Proteomes" id="UP000219621"/>
    </source>
</evidence>
<dbReference type="InterPro" id="IPR035906">
    <property type="entry name" value="MetI-like_sf"/>
</dbReference>
<keyword evidence="4" id="KW-1003">Cell membrane</keyword>
<dbReference type="Proteomes" id="UP000219621">
    <property type="component" value="Unassembled WGS sequence"/>
</dbReference>
<keyword evidence="7 9" id="KW-1133">Transmembrane helix</keyword>
<dbReference type="Pfam" id="PF00528">
    <property type="entry name" value="BPD_transp_1"/>
    <property type="match status" value="1"/>
</dbReference>
<keyword evidence="12" id="KW-1185">Reference proteome</keyword>
<dbReference type="GO" id="GO:0022857">
    <property type="term" value="F:transmembrane transporter activity"/>
    <property type="evidence" value="ECO:0007669"/>
    <property type="project" value="InterPro"/>
</dbReference>
<dbReference type="PROSITE" id="PS50928">
    <property type="entry name" value="ABC_TM1"/>
    <property type="match status" value="1"/>
</dbReference>
<proteinExistence type="inferred from homology"/>
<feature type="transmembrane region" description="Helical" evidence="9">
    <location>
        <begin position="152"/>
        <end position="176"/>
    </location>
</feature>
<gene>
    <name evidence="11" type="ORF">SAMN05421508_101668</name>
</gene>
<dbReference type="InterPro" id="IPR000515">
    <property type="entry name" value="MetI-like"/>
</dbReference>
<dbReference type="Gene3D" id="1.10.3720.10">
    <property type="entry name" value="MetI-like"/>
    <property type="match status" value="1"/>
</dbReference>
<feature type="transmembrane region" description="Helical" evidence="9">
    <location>
        <begin position="94"/>
        <end position="112"/>
    </location>
</feature>
<keyword evidence="8 9" id="KW-0472">Membrane</keyword>
<keyword evidence="6 9" id="KW-0812">Transmembrane</keyword>
<dbReference type="PANTHER" id="PTHR30614">
    <property type="entry name" value="MEMBRANE COMPONENT OF AMINO ACID ABC TRANSPORTER"/>
    <property type="match status" value="1"/>
</dbReference>
<feature type="domain" description="ABC transmembrane type-1" evidence="10">
    <location>
        <begin position="17"/>
        <end position="215"/>
    </location>
</feature>
<dbReference type="CDD" id="cd06261">
    <property type="entry name" value="TM_PBP2"/>
    <property type="match status" value="1"/>
</dbReference>
<sequence>MRWDLIAEAAPDLLEGTWVTLQLLLIPLAFATALSIPLAIARVSRLWWVRALPAAFIFVFRGTPLLVQLFLIYYGLGQFETLRDGFLWDNILRHAYWCAMIAFTLNNTAYIAELMRGGINAVPHGEVEAARAYGMSGLQAYRHVILPRMWRIILPAYSNEVVFSLKATSLASVITVLDLTGQAKVYYSMYYEPYDFFIAAGAIYLVLVFVVTRILRGVEWQLNRAFRPPKTMAAAAQDDAPGAAPRGVANTTPAA</sequence>
<reference evidence="11 12" key="1">
    <citation type="submission" date="2017-09" db="EMBL/GenBank/DDBJ databases">
        <authorList>
            <person name="Ehlers B."/>
            <person name="Leendertz F.H."/>
        </authorList>
    </citation>
    <scope>NUCLEOTIDE SEQUENCE [LARGE SCALE GENOMIC DNA]</scope>
    <source>
        <strain evidence="11 12">USBA 140</strain>
    </source>
</reference>
<feature type="transmembrane region" description="Helical" evidence="9">
    <location>
        <begin position="52"/>
        <end position="74"/>
    </location>
</feature>
<dbReference type="SUPFAM" id="SSF161098">
    <property type="entry name" value="MetI-like"/>
    <property type="match status" value="1"/>
</dbReference>
<accession>A0A286G5H7</accession>
<dbReference type="InterPro" id="IPR010065">
    <property type="entry name" value="AA_ABC_transptr_permease_3TM"/>
</dbReference>
<name>A0A286G5H7_9PROT</name>
<feature type="transmembrane region" description="Helical" evidence="9">
    <location>
        <begin position="20"/>
        <end position="40"/>
    </location>
</feature>
<comment type="similarity">
    <text evidence="2">Belongs to the binding-protein-dependent transport system permease family. HisMQ subfamily.</text>
</comment>
<keyword evidence="5" id="KW-0997">Cell inner membrane</keyword>
<protein>
    <submittedName>
        <fullName evidence="11">Amino acid ABC transporter membrane protein 2, PAAT family</fullName>
    </submittedName>
</protein>
<evidence type="ECO:0000256" key="5">
    <source>
        <dbReference type="ARBA" id="ARBA00022519"/>
    </source>
</evidence>
<comment type="subcellular location">
    <subcellularLocation>
        <location evidence="1">Cell inner membrane</location>
        <topology evidence="1">Multi-pass membrane protein</topology>
    </subcellularLocation>
    <subcellularLocation>
        <location evidence="9">Cell membrane</location>
        <topology evidence="9">Multi-pass membrane protein</topology>
    </subcellularLocation>
</comment>
<dbReference type="PANTHER" id="PTHR30614:SF10">
    <property type="entry name" value="ARGININE ABC TRANSPORTER PERMEASE PROTEIN ARTM"/>
    <property type="match status" value="1"/>
</dbReference>
<dbReference type="RefSeq" id="WP_097277533.1">
    <property type="nucleotide sequence ID" value="NZ_OCNJ01000001.1"/>
</dbReference>
<dbReference type="EMBL" id="OCNJ01000001">
    <property type="protein sequence ID" value="SOD90810.1"/>
    <property type="molecule type" value="Genomic_DNA"/>
</dbReference>
<keyword evidence="3 9" id="KW-0813">Transport</keyword>
<feature type="transmembrane region" description="Helical" evidence="9">
    <location>
        <begin position="196"/>
        <end position="215"/>
    </location>
</feature>
<evidence type="ECO:0000256" key="8">
    <source>
        <dbReference type="ARBA" id="ARBA00023136"/>
    </source>
</evidence>
<evidence type="ECO:0000256" key="6">
    <source>
        <dbReference type="ARBA" id="ARBA00022692"/>
    </source>
</evidence>
<evidence type="ECO:0000259" key="10">
    <source>
        <dbReference type="PROSITE" id="PS50928"/>
    </source>
</evidence>
<evidence type="ECO:0000256" key="3">
    <source>
        <dbReference type="ARBA" id="ARBA00022448"/>
    </source>
</evidence>
<dbReference type="OrthoDB" id="9814550at2"/>
<dbReference type="InterPro" id="IPR043429">
    <property type="entry name" value="ArtM/GltK/GlnP/TcyL/YhdX-like"/>
</dbReference>
<evidence type="ECO:0000256" key="9">
    <source>
        <dbReference type="RuleBase" id="RU363032"/>
    </source>
</evidence>
<evidence type="ECO:0000256" key="7">
    <source>
        <dbReference type="ARBA" id="ARBA00022989"/>
    </source>
</evidence>
<dbReference type="AlphaFoldDB" id="A0A286G5H7"/>
<dbReference type="GO" id="GO:0043190">
    <property type="term" value="C:ATP-binding cassette (ABC) transporter complex"/>
    <property type="evidence" value="ECO:0007669"/>
    <property type="project" value="InterPro"/>
</dbReference>
<dbReference type="GO" id="GO:0006865">
    <property type="term" value="P:amino acid transport"/>
    <property type="evidence" value="ECO:0007669"/>
    <property type="project" value="TreeGrafter"/>
</dbReference>
<dbReference type="NCBIfam" id="TIGR01726">
    <property type="entry name" value="HEQRo_perm_3TM"/>
    <property type="match status" value="1"/>
</dbReference>
<evidence type="ECO:0000256" key="1">
    <source>
        <dbReference type="ARBA" id="ARBA00004429"/>
    </source>
</evidence>